<sequence length="535" mass="60779">MANELLLKVKLTAAPVLALPNFTKGFVTECDASAKSAYEKQLMAMVLAIQHWRPYLLGRKFVVSTDQKSLKQLMQQRIVTAEQQNWAAKLIGYDFDIVYNQGKLNKGADALSRMGEEVELMAIASYWQWDQEQQWLDEVKHDEKLQKIIQYLQLDPVSRPGFEYQQGVLLYEGRLVIASNSALIPKLLQEFHSTPRGGHSGFYKTYRRVAANVYWVGMKSKIQGFVRSCDVCQRQKYLTSSPGGLLQPLPIPSQIWEDISIDFITGLPKSKGYEAILVVVDRLSKYYHFIPLKHPYIARSLAEVFSKEISQRHGSIGSIGQNIGLIPHFILLLGKLLLKLFMGDHSPVMRGFVVGEWVFVKLRAHRQKSVVTRINAKLAARYYGPYPIVERIGAVAYRLKLPEGSRVHPIFHVSLLKKAVGQYHEEGELPDSLAGEQTEVCEPEAILATRKVQQQDEEVKQVLVHWKGKTSEEATWEDLILIKSQFPSFNLEDKVMAEGEGIDRHVPHEQLVNVATKGPKVWRVYSRRGTKVKCG</sequence>
<keyword evidence="8" id="KW-0378">Hydrolase</keyword>
<dbReference type="STRING" id="57577.A0A2K3NLH5"/>
<dbReference type="InterPro" id="IPR023780">
    <property type="entry name" value="Chromo_domain"/>
</dbReference>
<dbReference type="GO" id="GO:0004190">
    <property type="term" value="F:aspartic-type endopeptidase activity"/>
    <property type="evidence" value="ECO:0007669"/>
    <property type="project" value="UniProtKB-KW"/>
</dbReference>
<dbReference type="ExpressionAtlas" id="A0A2K3NLH5">
    <property type="expression patterns" value="baseline"/>
</dbReference>
<dbReference type="InterPro" id="IPR036397">
    <property type="entry name" value="RNaseH_sf"/>
</dbReference>
<evidence type="ECO:0000259" key="17">
    <source>
        <dbReference type="Pfam" id="PF17921"/>
    </source>
</evidence>
<dbReference type="InterPro" id="IPR041373">
    <property type="entry name" value="RT_RNaseH"/>
</dbReference>
<accession>A0A2K3NLH5</accession>
<dbReference type="GO" id="GO:0003887">
    <property type="term" value="F:DNA-directed DNA polymerase activity"/>
    <property type="evidence" value="ECO:0007669"/>
    <property type="project" value="UniProtKB-KW"/>
</dbReference>
<dbReference type="SUPFAM" id="SSF56672">
    <property type="entry name" value="DNA/RNA polymerases"/>
    <property type="match status" value="1"/>
</dbReference>
<evidence type="ECO:0000256" key="7">
    <source>
        <dbReference type="ARBA" id="ARBA00022759"/>
    </source>
</evidence>
<dbReference type="InterPro" id="IPR050951">
    <property type="entry name" value="Retrovirus_Pol_polyprotein"/>
</dbReference>
<evidence type="ECO:0000256" key="9">
    <source>
        <dbReference type="ARBA" id="ARBA00022842"/>
    </source>
</evidence>
<dbReference type="InterPro" id="IPR041588">
    <property type="entry name" value="Integrase_H2C2"/>
</dbReference>
<organism evidence="19 20">
    <name type="scientific">Trifolium pratense</name>
    <name type="common">Red clover</name>
    <dbReference type="NCBI Taxonomy" id="57577"/>
    <lineage>
        <taxon>Eukaryota</taxon>
        <taxon>Viridiplantae</taxon>
        <taxon>Streptophyta</taxon>
        <taxon>Embryophyta</taxon>
        <taxon>Tracheophyta</taxon>
        <taxon>Spermatophyta</taxon>
        <taxon>Magnoliopsida</taxon>
        <taxon>eudicotyledons</taxon>
        <taxon>Gunneridae</taxon>
        <taxon>Pentapetalae</taxon>
        <taxon>rosids</taxon>
        <taxon>fabids</taxon>
        <taxon>Fabales</taxon>
        <taxon>Fabaceae</taxon>
        <taxon>Papilionoideae</taxon>
        <taxon>50 kb inversion clade</taxon>
        <taxon>NPAAA clade</taxon>
        <taxon>Hologalegina</taxon>
        <taxon>IRL clade</taxon>
        <taxon>Trifolieae</taxon>
        <taxon>Trifolium</taxon>
    </lineage>
</organism>
<dbReference type="PANTHER" id="PTHR37984">
    <property type="entry name" value="PROTEIN CBG26694"/>
    <property type="match status" value="1"/>
</dbReference>
<dbReference type="SUPFAM" id="SSF53098">
    <property type="entry name" value="Ribonuclease H-like"/>
    <property type="match status" value="1"/>
</dbReference>
<evidence type="ECO:0000256" key="4">
    <source>
        <dbReference type="ARBA" id="ARBA00022722"/>
    </source>
</evidence>
<dbReference type="Proteomes" id="UP000236291">
    <property type="component" value="Unassembled WGS sequence"/>
</dbReference>
<dbReference type="PANTHER" id="PTHR37984:SF5">
    <property type="entry name" value="PROTEIN NYNRIN-LIKE"/>
    <property type="match status" value="1"/>
</dbReference>
<keyword evidence="1" id="KW-0645">Protease</keyword>
<dbReference type="FunFam" id="1.10.340.70:FF:000001">
    <property type="entry name" value="Retrovirus-related Pol polyprotein from transposon gypsy-like Protein"/>
    <property type="match status" value="1"/>
</dbReference>
<keyword evidence="3" id="KW-0548">Nucleotidyltransferase</keyword>
<evidence type="ECO:0000256" key="3">
    <source>
        <dbReference type="ARBA" id="ARBA00022695"/>
    </source>
</evidence>
<dbReference type="GO" id="GO:0003964">
    <property type="term" value="F:RNA-directed DNA polymerase activity"/>
    <property type="evidence" value="ECO:0007669"/>
    <property type="project" value="UniProtKB-KW"/>
</dbReference>
<comment type="caution">
    <text evidence="19">The sequence shown here is derived from an EMBL/GenBank/DDBJ whole genome shotgun (WGS) entry which is preliminary data.</text>
</comment>
<dbReference type="Gene3D" id="2.40.50.40">
    <property type="match status" value="1"/>
</dbReference>
<dbReference type="GO" id="GO:0015074">
    <property type="term" value="P:DNA integration"/>
    <property type="evidence" value="ECO:0007669"/>
    <property type="project" value="UniProtKB-KW"/>
</dbReference>
<evidence type="ECO:0000256" key="1">
    <source>
        <dbReference type="ARBA" id="ARBA00022670"/>
    </source>
</evidence>
<feature type="domain" description="Integrase zinc-binding" evidence="17">
    <location>
        <begin position="181"/>
        <end position="236"/>
    </location>
</feature>
<keyword evidence="6" id="KW-0064">Aspartyl protease</keyword>
<evidence type="ECO:0000259" key="18">
    <source>
        <dbReference type="Pfam" id="PF24626"/>
    </source>
</evidence>
<dbReference type="InterPro" id="IPR016197">
    <property type="entry name" value="Chromo-like_dom_sf"/>
</dbReference>
<dbReference type="Gene3D" id="3.30.420.10">
    <property type="entry name" value="Ribonuclease H-like superfamily/Ribonuclease H"/>
    <property type="match status" value="1"/>
</dbReference>
<dbReference type="SUPFAM" id="SSF54160">
    <property type="entry name" value="Chromo domain-like"/>
    <property type="match status" value="1"/>
</dbReference>
<keyword evidence="11" id="KW-0695">RNA-directed DNA polymerase</keyword>
<evidence type="ECO:0000256" key="2">
    <source>
        <dbReference type="ARBA" id="ARBA00022679"/>
    </source>
</evidence>
<dbReference type="AlphaFoldDB" id="A0A2K3NLH5"/>
<reference evidence="19 20" key="1">
    <citation type="journal article" date="2014" name="Am. J. Bot.">
        <title>Genome assembly and annotation for red clover (Trifolium pratense; Fabaceae).</title>
        <authorList>
            <person name="Istvanek J."/>
            <person name="Jaros M."/>
            <person name="Krenek A."/>
            <person name="Repkova J."/>
        </authorList>
    </citation>
    <scope>NUCLEOTIDE SEQUENCE [LARGE SCALE GENOMIC DNA]</scope>
    <source>
        <strain evidence="20">cv. Tatra</strain>
        <tissue evidence="19">Young leaves</tissue>
    </source>
</reference>
<dbReference type="Pfam" id="PF24626">
    <property type="entry name" value="SH3_Tf2-1"/>
    <property type="match status" value="1"/>
</dbReference>
<dbReference type="GO" id="GO:0004519">
    <property type="term" value="F:endonuclease activity"/>
    <property type="evidence" value="ECO:0007669"/>
    <property type="project" value="UniProtKB-KW"/>
</dbReference>
<evidence type="ECO:0000259" key="16">
    <source>
        <dbReference type="Pfam" id="PF17917"/>
    </source>
</evidence>
<evidence type="ECO:0000256" key="6">
    <source>
        <dbReference type="ARBA" id="ARBA00022750"/>
    </source>
</evidence>
<keyword evidence="13" id="KW-0238">DNA-binding</keyword>
<keyword evidence="12" id="KW-0239">DNA-directed DNA polymerase</keyword>
<dbReference type="GO" id="GO:0003677">
    <property type="term" value="F:DNA binding"/>
    <property type="evidence" value="ECO:0007669"/>
    <property type="project" value="UniProtKB-KW"/>
</dbReference>
<name>A0A2K3NLH5_TRIPR</name>
<proteinExistence type="predicted"/>
<dbReference type="GO" id="GO:0006508">
    <property type="term" value="P:proteolysis"/>
    <property type="evidence" value="ECO:0007669"/>
    <property type="project" value="UniProtKB-KW"/>
</dbReference>
<keyword evidence="9" id="KW-0460">Magnesium</keyword>
<feature type="domain" description="Tf2-1-like SH3-like" evidence="18">
    <location>
        <begin position="355"/>
        <end position="419"/>
    </location>
</feature>
<gene>
    <name evidence="19" type="ORF">L195_g000301</name>
</gene>
<dbReference type="Gene3D" id="1.10.340.70">
    <property type="match status" value="1"/>
</dbReference>
<dbReference type="InterPro" id="IPR056924">
    <property type="entry name" value="SH3_Tf2-1"/>
</dbReference>
<keyword evidence="2" id="KW-0808">Transferase</keyword>
<evidence type="ECO:0000256" key="10">
    <source>
        <dbReference type="ARBA" id="ARBA00022908"/>
    </source>
</evidence>
<dbReference type="EMBL" id="ASHM01000101">
    <property type="protein sequence ID" value="PNY03891.1"/>
    <property type="molecule type" value="Genomic_DNA"/>
</dbReference>
<evidence type="ECO:0000256" key="13">
    <source>
        <dbReference type="ARBA" id="ARBA00023125"/>
    </source>
</evidence>
<evidence type="ECO:0000313" key="20">
    <source>
        <dbReference type="Proteomes" id="UP000236291"/>
    </source>
</evidence>
<evidence type="ECO:0000256" key="12">
    <source>
        <dbReference type="ARBA" id="ARBA00022932"/>
    </source>
</evidence>
<dbReference type="InterPro" id="IPR043502">
    <property type="entry name" value="DNA/RNA_pol_sf"/>
</dbReference>
<evidence type="ECO:0000259" key="15">
    <source>
        <dbReference type="Pfam" id="PF00385"/>
    </source>
</evidence>
<evidence type="ECO:0000313" key="19">
    <source>
        <dbReference type="EMBL" id="PNY03891.1"/>
    </source>
</evidence>
<keyword evidence="7" id="KW-0255">Endonuclease</keyword>
<evidence type="ECO:0000256" key="14">
    <source>
        <dbReference type="ARBA" id="ARBA00023172"/>
    </source>
</evidence>
<keyword evidence="4" id="KW-0540">Nuclease</keyword>
<keyword evidence="14" id="KW-0233">DNA recombination</keyword>
<feature type="domain" description="Reverse transcriptase RNase H-like" evidence="16">
    <location>
        <begin position="36"/>
        <end position="93"/>
    </location>
</feature>
<reference evidence="19 20" key="2">
    <citation type="journal article" date="2017" name="Front. Plant Sci.">
        <title>Gene Classification and Mining of Molecular Markers Useful in Red Clover (Trifolium pratense) Breeding.</title>
        <authorList>
            <person name="Istvanek J."/>
            <person name="Dluhosova J."/>
            <person name="Dluhos P."/>
            <person name="Patkova L."/>
            <person name="Nedelnik J."/>
            <person name="Repkova J."/>
        </authorList>
    </citation>
    <scope>NUCLEOTIDE SEQUENCE [LARGE SCALE GENOMIC DNA]</scope>
    <source>
        <strain evidence="20">cv. Tatra</strain>
        <tissue evidence="19">Young leaves</tissue>
    </source>
</reference>
<dbReference type="GO" id="GO:0046872">
    <property type="term" value="F:metal ion binding"/>
    <property type="evidence" value="ECO:0007669"/>
    <property type="project" value="UniProtKB-KW"/>
</dbReference>
<keyword evidence="5" id="KW-0479">Metal-binding</keyword>
<feature type="domain" description="Chromo" evidence="15">
    <location>
        <begin position="442"/>
        <end position="487"/>
    </location>
</feature>
<dbReference type="Pfam" id="PF00385">
    <property type="entry name" value="Chromo"/>
    <property type="match status" value="1"/>
</dbReference>
<dbReference type="Pfam" id="PF17917">
    <property type="entry name" value="RT_RNaseH"/>
    <property type="match status" value="1"/>
</dbReference>
<protein>
    <submittedName>
        <fullName evidence="19">Transposon Ty3 gag-pol polyprotein</fullName>
    </submittedName>
</protein>
<evidence type="ECO:0000256" key="11">
    <source>
        <dbReference type="ARBA" id="ARBA00022918"/>
    </source>
</evidence>
<dbReference type="GO" id="GO:0006310">
    <property type="term" value="P:DNA recombination"/>
    <property type="evidence" value="ECO:0007669"/>
    <property type="project" value="UniProtKB-KW"/>
</dbReference>
<dbReference type="Pfam" id="PF17921">
    <property type="entry name" value="Integrase_H2C2"/>
    <property type="match status" value="1"/>
</dbReference>
<dbReference type="InterPro" id="IPR012337">
    <property type="entry name" value="RNaseH-like_sf"/>
</dbReference>
<dbReference type="CDD" id="cd09274">
    <property type="entry name" value="RNase_HI_RT_Ty3"/>
    <property type="match status" value="1"/>
</dbReference>
<evidence type="ECO:0000256" key="8">
    <source>
        <dbReference type="ARBA" id="ARBA00022801"/>
    </source>
</evidence>
<keyword evidence="10" id="KW-0229">DNA integration</keyword>
<evidence type="ECO:0000256" key="5">
    <source>
        <dbReference type="ARBA" id="ARBA00022723"/>
    </source>
</evidence>